<dbReference type="InterPro" id="IPR017850">
    <property type="entry name" value="Alkaline_phosphatase_core_sf"/>
</dbReference>
<comment type="similarity">
    <text evidence="1">Belongs to the sulfatase family.</text>
</comment>
<dbReference type="Pfam" id="PF16347">
    <property type="entry name" value="SGSH_C"/>
    <property type="match status" value="1"/>
</dbReference>
<dbReference type="RefSeq" id="WP_377533773.1">
    <property type="nucleotide sequence ID" value="NZ_FOAF01000023.1"/>
</dbReference>
<dbReference type="STRING" id="407022.SAMN05661044_05659"/>
<proteinExistence type="inferred from homology"/>
<dbReference type="EMBL" id="FOAF01000023">
    <property type="protein sequence ID" value="SEM62766.1"/>
    <property type="molecule type" value="Genomic_DNA"/>
</dbReference>
<dbReference type="InterPro" id="IPR050738">
    <property type="entry name" value="Sulfatase"/>
</dbReference>
<dbReference type="Gene3D" id="3.40.720.10">
    <property type="entry name" value="Alkaline Phosphatase, subunit A"/>
    <property type="match status" value="1"/>
</dbReference>
<gene>
    <name evidence="3" type="ORF">SAMN05661044_05659</name>
</gene>
<dbReference type="GO" id="GO:0004065">
    <property type="term" value="F:arylsulfatase activity"/>
    <property type="evidence" value="ECO:0007669"/>
    <property type="project" value="TreeGrafter"/>
</dbReference>
<evidence type="ECO:0000256" key="1">
    <source>
        <dbReference type="ARBA" id="ARBA00008779"/>
    </source>
</evidence>
<feature type="domain" description="N-sulphoglucosamine sulphohydrolase C-terminal" evidence="2">
    <location>
        <begin position="1"/>
        <end position="109"/>
    </location>
</feature>
<dbReference type="PANTHER" id="PTHR42693:SF33">
    <property type="entry name" value="ARYLSULFATASE"/>
    <property type="match status" value="1"/>
</dbReference>
<dbReference type="Gene3D" id="3.30.1120.10">
    <property type="match status" value="1"/>
</dbReference>
<evidence type="ECO:0000313" key="3">
    <source>
        <dbReference type="EMBL" id="SEM62766.1"/>
    </source>
</evidence>
<sequence>IDWFPTLAEYCHIDLPKRKIDGKSLVKLIAQKNGQSPHDTFYWKSGGTKDSPQWAVRQGQWKLLHSPAQAKKEELDSNGLFLVNIEKDPAEENNLSGKHPDVVEKLKDLYEKWEAEVDAQ</sequence>
<reference evidence="4" key="1">
    <citation type="submission" date="2016-10" db="EMBL/GenBank/DDBJ databases">
        <authorList>
            <person name="Varghese N."/>
            <person name="Submissions S."/>
        </authorList>
    </citation>
    <scope>NUCLEOTIDE SEQUENCE [LARGE SCALE GENOMIC DNA]</scope>
    <source>
        <strain evidence="4">DSM 18733</strain>
    </source>
</reference>
<protein>
    <recommendedName>
        <fullName evidence="2">N-sulphoglucosamine sulphohydrolase C-terminal domain-containing protein</fullName>
    </recommendedName>
</protein>
<keyword evidence="4" id="KW-1185">Reference proteome</keyword>
<dbReference type="Proteomes" id="UP000199421">
    <property type="component" value="Unassembled WGS sequence"/>
</dbReference>
<evidence type="ECO:0000259" key="2">
    <source>
        <dbReference type="Pfam" id="PF16347"/>
    </source>
</evidence>
<dbReference type="SUPFAM" id="SSF53649">
    <property type="entry name" value="Alkaline phosphatase-like"/>
    <property type="match status" value="1"/>
</dbReference>
<dbReference type="AlphaFoldDB" id="A0A1H7ZX19"/>
<dbReference type="InterPro" id="IPR032506">
    <property type="entry name" value="SGSH_C"/>
</dbReference>
<dbReference type="PANTHER" id="PTHR42693">
    <property type="entry name" value="ARYLSULFATASE FAMILY MEMBER"/>
    <property type="match status" value="1"/>
</dbReference>
<feature type="non-terminal residue" evidence="3">
    <location>
        <position position="1"/>
    </location>
</feature>
<accession>A0A1H7ZX19</accession>
<evidence type="ECO:0000313" key="4">
    <source>
        <dbReference type="Proteomes" id="UP000199421"/>
    </source>
</evidence>
<organism evidence="3 4">
    <name type="scientific">Olivibacter domesticus</name>
    <name type="common">Pseudosphingobacterium domesticum</name>
    <dbReference type="NCBI Taxonomy" id="407022"/>
    <lineage>
        <taxon>Bacteria</taxon>
        <taxon>Pseudomonadati</taxon>
        <taxon>Bacteroidota</taxon>
        <taxon>Sphingobacteriia</taxon>
        <taxon>Sphingobacteriales</taxon>
        <taxon>Sphingobacteriaceae</taxon>
        <taxon>Olivibacter</taxon>
    </lineage>
</organism>
<name>A0A1H7ZX19_OLID1</name>